<dbReference type="InterPro" id="IPR020046">
    <property type="entry name" value="5-3_exonucl_a-hlix_arch_N"/>
</dbReference>
<dbReference type="GO" id="GO:0017108">
    <property type="term" value="F:5'-flap endonuclease activity"/>
    <property type="evidence" value="ECO:0007669"/>
    <property type="project" value="InterPro"/>
</dbReference>
<dbReference type="KEGG" id="afy:BW247_15010"/>
<evidence type="ECO:0000256" key="3">
    <source>
        <dbReference type="ARBA" id="ARBA00023125"/>
    </source>
</evidence>
<dbReference type="InterPro" id="IPR020045">
    <property type="entry name" value="DNA_polI_H3TH"/>
</dbReference>
<dbReference type="InterPro" id="IPR029060">
    <property type="entry name" value="PIN-like_dom_sf"/>
</dbReference>
<name>A0A1P8UK83_9GAMM</name>
<dbReference type="STRING" id="1765967.BW247_15010"/>
<dbReference type="OrthoDB" id="9806424at2"/>
<proteinExistence type="predicted"/>
<keyword evidence="6" id="KW-1185">Reference proteome</keyword>
<dbReference type="SUPFAM" id="SSF88723">
    <property type="entry name" value="PIN domain-like"/>
    <property type="match status" value="1"/>
</dbReference>
<keyword evidence="2" id="KW-0378">Hydrolase</keyword>
<dbReference type="PANTHER" id="PTHR42646:SF2">
    <property type="entry name" value="5'-3' EXONUCLEASE FAMILY PROTEIN"/>
    <property type="match status" value="1"/>
</dbReference>
<dbReference type="InterPro" id="IPR036279">
    <property type="entry name" value="5-3_exonuclease_C_sf"/>
</dbReference>
<dbReference type="GO" id="GO:0003677">
    <property type="term" value="F:DNA binding"/>
    <property type="evidence" value="ECO:0007669"/>
    <property type="project" value="UniProtKB-KW"/>
</dbReference>
<dbReference type="SMART" id="SM00279">
    <property type="entry name" value="HhH2"/>
    <property type="match status" value="1"/>
</dbReference>
<dbReference type="CDD" id="cd09898">
    <property type="entry name" value="H3TH_53EXO"/>
    <property type="match status" value="1"/>
</dbReference>
<evidence type="ECO:0000256" key="2">
    <source>
        <dbReference type="ARBA" id="ARBA00022801"/>
    </source>
</evidence>
<dbReference type="Gene3D" id="1.10.150.20">
    <property type="entry name" value="5' to 3' exonuclease, C-terminal subdomain"/>
    <property type="match status" value="1"/>
</dbReference>
<sequence length="298" mass="32713">MQPPILLVDSSIYVFRAWFTLPDSLCDAQGRPANAALGFVEFAHRLLAERAPSRIAFAFDQSLSSNFRHDIYPDYKANRSPAPVALRQQFDQARAFLRAAGLCELSSPHHEADDLIGTLAARERARGGRLLILTADKDLAQLIGPRDQWWDFPRGEPLDPRALTRKFGVRPEQIADQLAIAGDKADNIPGVPGVGMATAAKLLRRFGTLDALLADIPAIGTMKLRGAGRLMQLIDAHQDTIRLARRLTGIECAATLPEHAPLARQPPDFDALENWFDLMAVGAARRASWRALLTGMPA</sequence>
<dbReference type="AlphaFoldDB" id="A0A1P8UK83"/>
<evidence type="ECO:0000259" key="4">
    <source>
        <dbReference type="SMART" id="SM00475"/>
    </source>
</evidence>
<dbReference type="Pfam" id="PF02739">
    <property type="entry name" value="5_3_exonuc_N"/>
    <property type="match status" value="1"/>
</dbReference>
<dbReference type="GO" id="GO:0033567">
    <property type="term" value="P:DNA replication, Okazaki fragment processing"/>
    <property type="evidence" value="ECO:0007669"/>
    <property type="project" value="InterPro"/>
</dbReference>
<feature type="domain" description="5'-3' exonuclease" evidence="4">
    <location>
        <begin position="1"/>
        <end position="265"/>
    </location>
</feature>
<keyword evidence="5" id="KW-0255">Endonuclease</keyword>
<evidence type="ECO:0000313" key="5">
    <source>
        <dbReference type="EMBL" id="APZ44237.1"/>
    </source>
</evidence>
<dbReference type="InterPro" id="IPR038969">
    <property type="entry name" value="FEN"/>
</dbReference>
<dbReference type="RefSeq" id="WP_076837859.1">
    <property type="nucleotide sequence ID" value="NZ_CP019434.1"/>
</dbReference>
<protein>
    <submittedName>
        <fullName evidence="5">Flap endonuclease</fullName>
    </submittedName>
</protein>
<dbReference type="Gene3D" id="3.40.50.1010">
    <property type="entry name" value="5'-nuclease"/>
    <property type="match status" value="1"/>
</dbReference>
<keyword evidence="1" id="KW-0540">Nuclease</keyword>
<dbReference type="Pfam" id="PF01367">
    <property type="entry name" value="5_3_exonuc"/>
    <property type="match status" value="1"/>
</dbReference>
<dbReference type="InterPro" id="IPR008918">
    <property type="entry name" value="HhH2"/>
</dbReference>
<dbReference type="InterPro" id="IPR002421">
    <property type="entry name" value="5-3_exonuclease"/>
</dbReference>
<dbReference type="EMBL" id="CP019434">
    <property type="protein sequence ID" value="APZ44237.1"/>
    <property type="molecule type" value="Genomic_DNA"/>
</dbReference>
<organism evidence="5 6">
    <name type="scientific">Acidihalobacter ferrooxydans</name>
    <dbReference type="NCBI Taxonomy" id="1765967"/>
    <lineage>
        <taxon>Bacteria</taxon>
        <taxon>Pseudomonadati</taxon>
        <taxon>Pseudomonadota</taxon>
        <taxon>Gammaproteobacteria</taxon>
        <taxon>Chromatiales</taxon>
        <taxon>Ectothiorhodospiraceae</taxon>
        <taxon>Acidihalobacter</taxon>
    </lineage>
</organism>
<evidence type="ECO:0000313" key="6">
    <source>
        <dbReference type="Proteomes" id="UP000243807"/>
    </source>
</evidence>
<evidence type="ECO:0000256" key="1">
    <source>
        <dbReference type="ARBA" id="ARBA00022722"/>
    </source>
</evidence>
<gene>
    <name evidence="5" type="ORF">BW247_15010</name>
</gene>
<dbReference type="CDD" id="cd09859">
    <property type="entry name" value="PIN_53EXO"/>
    <property type="match status" value="1"/>
</dbReference>
<reference evidence="5 6" key="1">
    <citation type="submission" date="2017-01" db="EMBL/GenBank/DDBJ databases">
        <title>Draft sequence of Acidihalobacter ferrooxidans strain DSM 14175 (strain V8).</title>
        <authorList>
            <person name="Khaleque H.N."/>
            <person name="Ramsay J.P."/>
            <person name="Murphy R.J.T."/>
            <person name="Kaksonen A.H."/>
            <person name="Boxall N.J."/>
            <person name="Watkin E.L.J."/>
        </authorList>
    </citation>
    <scope>NUCLEOTIDE SEQUENCE [LARGE SCALE GENOMIC DNA]</scope>
    <source>
        <strain evidence="5 6">V8</strain>
    </source>
</reference>
<keyword evidence="3" id="KW-0238">DNA-binding</keyword>
<dbReference type="SUPFAM" id="SSF47807">
    <property type="entry name" value="5' to 3' exonuclease, C-terminal subdomain"/>
    <property type="match status" value="1"/>
</dbReference>
<dbReference type="SMART" id="SM00475">
    <property type="entry name" value="53EXOc"/>
    <property type="match status" value="1"/>
</dbReference>
<dbReference type="Proteomes" id="UP000243807">
    <property type="component" value="Chromosome"/>
</dbReference>
<accession>A0A1P8UK83</accession>
<dbReference type="GO" id="GO:0008409">
    <property type="term" value="F:5'-3' exonuclease activity"/>
    <property type="evidence" value="ECO:0007669"/>
    <property type="project" value="InterPro"/>
</dbReference>
<dbReference type="PANTHER" id="PTHR42646">
    <property type="entry name" value="FLAP ENDONUCLEASE XNI"/>
    <property type="match status" value="1"/>
</dbReference>